<evidence type="ECO:0000259" key="5">
    <source>
        <dbReference type="PROSITE" id="PS50983"/>
    </source>
</evidence>
<keyword evidence="4" id="KW-0732">Signal</keyword>
<comment type="caution">
    <text evidence="6">The sequence shown here is derived from an EMBL/GenBank/DDBJ whole genome shotgun (WGS) entry which is preliminary data.</text>
</comment>
<dbReference type="PANTHER" id="PTHR30532">
    <property type="entry name" value="IRON III DICITRATE-BINDING PERIPLASMIC PROTEIN"/>
    <property type="match status" value="1"/>
</dbReference>
<dbReference type="InterPro" id="IPR051313">
    <property type="entry name" value="Bact_iron-sidero_bind"/>
</dbReference>
<evidence type="ECO:0000313" key="7">
    <source>
        <dbReference type="Proteomes" id="UP001549363"/>
    </source>
</evidence>
<dbReference type="RefSeq" id="WP_354472826.1">
    <property type="nucleotide sequence ID" value="NZ_JBEPSB010000026.1"/>
</dbReference>
<protein>
    <submittedName>
        <fullName evidence="6">Iron complex transport system substrate-binding protein</fullName>
    </submittedName>
</protein>
<name>A0ABV2PPJ3_9BACI</name>
<sequence>MRRGQYFSLALLLVLTFILGACSSNEQKVESQENTSATETRIVEDAFGKVEIPAHPQRVAAVYLEDYLSALDIKPVIQWYHPTWGIQEYLNLDVPKFDVTGSIEALLEAKPDLIIVDGAVDSEKYEKYSKIAPTYRLKEEILQNPREIVKTIADVLNVSEKADEVVKQYEERVTLLKTELDASVGDDTVAVLRLNVADKTLALLGIENRFIGNVYKEAGLTPHPLVRDMKEFQEVLSEEAIPNLDADHIIIFPSDGTWESKENQEAVQWLDSTLWKSVPAVKNGHVYIASRTYWQTGAITANLLKYDDLEKWFVK</sequence>
<dbReference type="PROSITE" id="PS50983">
    <property type="entry name" value="FE_B12_PBP"/>
    <property type="match status" value="1"/>
</dbReference>
<accession>A0ABV2PPJ3</accession>
<keyword evidence="7" id="KW-1185">Reference proteome</keyword>
<dbReference type="SUPFAM" id="SSF53807">
    <property type="entry name" value="Helical backbone' metal receptor"/>
    <property type="match status" value="1"/>
</dbReference>
<dbReference type="InterPro" id="IPR002491">
    <property type="entry name" value="ABC_transptr_periplasmic_BD"/>
</dbReference>
<reference evidence="6 7" key="1">
    <citation type="submission" date="2024-06" db="EMBL/GenBank/DDBJ databases">
        <title>Sorghum-associated microbial communities from plants grown in Nebraska, USA.</title>
        <authorList>
            <person name="Schachtman D."/>
        </authorList>
    </citation>
    <scope>NUCLEOTIDE SEQUENCE [LARGE SCALE GENOMIC DNA]</scope>
    <source>
        <strain evidence="6 7">736</strain>
    </source>
</reference>
<evidence type="ECO:0000256" key="2">
    <source>
        <dbReference type="ARBA" id="ARBA00008814"/>
    </source>
</evidence>
<dbReference type="Proteomes" id="UP001549363">
    <property type="component" value="Unassembled WGS sequence"/>
</dbReference>
<evidence type="ECO:0000256" key="1">
    <source>
        <dbReference type="ARBA" id="ARBA00004193"/>
    </source>
</evidence>
<proteinExistence type="inferred from homology"/>
<keyword evidence="3" id="KW-0813">Transport</keyword>
<organism evidence="6 7">
    <name type="scientific">Lysinibacillus parviboronicapiens</name>
    <dbReference type="NCBI Taxonomy" id="436516"/>
    <lineage>
        <taxon>Bacteria</taxon>
        <taxon>Bacillati</taxon>
        <taxon>Bacillota</taxon>
        <taxon>Bacilli</taxon>
        <taxon>Bacillales</taxon>
        <taxon>Bacillaceae</taxon>
        <taxon>Lysinibacillus</taxon>
    </lineage>
</organism>
<dbReference type="Pfam" id="PF01497">
    <property type="entry name" value="Peripla_BP_2"/>
    <property type="match status" value="1"/>
</dbReference>
<dbReference type="EMBL" id="JBEPSB010000026">
    <property type="protein sequence ID" value="MET4562847.1"/>
    <property type="molecule type" value="Genomic_DNA"/>
</dbReference>
<comment type="subcellular location">
    <subcellularLocation>
        <location evidence="1">Cell membrane</location>
        <topology evidence="1">Lipid-anchor</topology>
    </subcellularLocation>
</comment>
<gene>
    <name evidence="6" type="ORF">ABIA69_004038</name>
</gene>
<evidence type="ECO:0000256" key="4">
    <source>
        <dbReference type="ARBA" id="ARBA00022729"/>
    </source>
</evidence>
<evidence type="ECO:0000256" key="3">
    <source>
        <dbReference type="ARBA" id="ARBA00022448"/>
    </source>
</evidence>
<comment type="similarity">
    <text evidence="2">Belongs to the bacterial solute-binding protein 8 family.</text>
</comment>
<dbReference type="PROSITE" id="PS51257">
    <property type="entry name" value="PROKAR_LIPOPROTEIN"/>
    <property type="match status" value="1"/>
</dbReference>
<dbReference type="Gene3D" id="3.40.50.1980">
    <property type="entry name" value="Nitrogenase molybdenum iron protein domain"/>
    <property type="match status" value="2"/>
</dbReference>
<feature type="domain" description="Fe/B12 periplasmic-binding" evidence="5">
    <location>
        <begin position="41"/>
        <end position="315"/>
    </location>
</feature>
<dbReference type="PANTHER" id="PTHR30532:SF21">
    <property type="entry name" value="SIDEROPHORE-BINDING LIPOPROTEIN YFIY-RELATED"/>
    <property type="match status" value="1"/>
</dbReference>
<evidence type="ECO:0000313" key="6">
    <source>
        <dbReference type="EMBL" id="MET4562847.1"/>
    </source>
</evidence>